<dbReference type="EMBL" id="JAHQXE010000004">
    <property type="protein sequence ID" value="MBV0902767.1"/>
    <property type="molecule type" value="Genomic_DNA"/>
</dbReference>
<proteinExistence type="predicted"/>
<organism evidence="1 2">
    <name type="scientific">Haloarcula salina</name>
    <dbReference type="NCBI Taxonomy" id="1429914"/>
    <lineage>
        <taxon>Archaea</taxon>
        <taxon>Methanobacteriati</taxon>
        <taxon>Methanobacteriota</taxon>
        <taxon>Stenosarchaea group</taxon>
        <taxon>Halobacteria</taxon>
        <taxon>Halobacteriales</taxon>
        <taxon>Haloarculaceae</taxon>
        <taxon>Haloarcula</taxon>
    </lineage>
</organism>
<keyword evidence="2" id="KW-1185">Reference proteome</keyword>
<comment type="caution">
    <text evidence="1">The sequence shown here is derived from an EMBL/GenBank/DDBJ whole genome shotgun (WGS) entry which is preliminary data.</text>
</comment>
<evidence type="ECO:0000313" key="2">
    <source>
        <dbReference type="Proteomes" id="UP001166304"/>
    </source>
</evidence>
<evidence type="ECO:0000313" key="1">
    <source>
        <dbReference type="EMBL" id="MBV0902767.1"/>
    </source>
</evidence>
<dbReference type="AlphaFoldDB" id="A0AA41G9S1"/>
<dbReference type="RefSeq" id="WP_162414344.1">
    <property type="nucleotide sequence ID" value="NZ_JAHQXE010000004.1"/>
</dbReference>
<name>A0AA41G9S1_9EURY</name>
<dbReference type="Proteomes" id="UP001166304">
    <property type="component" value="Unassembled WGS sequence"/>
</dbReference>
<gene>
    <name evidence="1" type="primary">yqeC</name>
    <name evidence="1" type="ORF">KTS37_13315</name>
</gene>
<protein>
    <submittedName>
        <fullName evidence="1">Selenium-dependent hydroxylase accessory protein YqeC</fullName>
    </submittedName>
</protein>
<accession>A0AA41G9S1</accession>
<sequence>MRLTDALGIDARALVAFVGAGGKKTAMGQLAAEGAREGLDVGYTTTTAMPPPPDLPLTLTVRDGYPYVISDRDPPLAFAREWVADPERAAEKVRGFDPEFLRSVYYSGVFDRLLVKADGARRREFKAPGEDEPVVPGAATHVVPVASVAAVGEPLTTDAVHRPERVAALTDFDVGDAITAEAVGEVLAHPDGGRRNVPSSASVVPLVNKADTTERRATARAVLDHALARTDRFSRGVVTSFETGVCEPVGTPAPEAGD</sequence>
<dbReference type="NCBIfam" id="TIGR03172">
    <property type="entry name" value="selenium cofactor biosynthesis protein YqeC"/>
    <property type="match status" value="1"/>
</dbReference>
<dbReference type="InterPro" id="IPR017587">
    <property type="entry name" value="YqeC"/>
</dbReference>
<reference evidence="1" key="1">
    <citation type="submission" date="2021-06" db="EMBL/GenBank/DDBJ databases">
        <title>New haloarchaea isolates fom saline soil.</title>
        <authorList>
            <person name="Duran-Viseras A."/>
            <person name="Sanchez-Porro C.S."/>
            <person name="Ventosa A."/>
        </authorList>
    </citation>
    <scope>NUCLEOTIDE SEQUENCE</scope>
    <source>
        <strain evidence="1">JCM 18369</strain>
    </source>
</reference>
<dbReference type="Pfam" id="PF19842">
    <property type="entry name" value="YqeC"/>
    <property type="match status" value="1"/>
</dbReference>